<dbReference type="Proteomes" id="UP001596106">
    <property type="component" value="Unassembled WGS sequence"/>
</dbReference>
<keyword evidence="2" id="KW-1185">Reference proteome</keyword>
<evidence type="ECO:0000313" key="2">
    <source>
        <dbReference type="Proteomes" id="UP001596106"/>
    </source>
</evidence>
<protein>
    <submittedName>
        <fullName evidence="1">Uncharacterized protein</fullName>
    </submittedName>
</protein>
<reference evidence="2" key="1">
    <citation type="journal article" date="2019" name="Int. J. Syst. Evol. Microbiol.">
        <title>The Global Catalogue of Microorganisms (GCM) 10K type strain sequencing project: providing services to taxonomists for standard genome sequencing and annotation.</title>
        <authorList>
            <consortium name="The Broad Institute Genomics Platform"/>
            <consortium name="The Broad Institute Genome Sequencing Center for Infectious Disease"/>
            <person name="Wu L."/>
            <person name="Ma J."/>
        </authorList>
    </citation>
    <scope>NUCLEOTIDE SEQUENCE [LARGE SCALE GENOMIC DNA]</scope>
    <source>
        <strain evidence="2">CCUG 55250</strain>
    </source>
</reference>
<dbReference type="EMBL" id="JBHSMA010000009">
    <property type="protein sequence ID" value="MFC5411960.1"/>
    <property type="molecule type" value="Genomic_DNA"/>
</dbReference>
<organism evidence="1 2">
    <name type="scientific">Larkinella bovis</name>
    <dbReference type="NCBI Taxonomy" id="683041"/>
    <lineage>
        <taxon>Bacteria</taxon>
        <taxon>Pseudomonadati</taxon>
        <taxon>Bacteroidota</taxon>
        <taxon>Cytophagia</taxon>
        <taxon>Cytophagales</taxon>
        <taxon>Spirosomataceae</taxon>
        <taxon>Larkinella</taxon>
    </lineage>
</organism>
<dbReference type="RefSeq" id="WP_379848995.1">
    <property type="nucleotide sequence ID" value="NZ_JBHSMA010000009.1"/>
</dbReference>
<comment type="caution">
    <text evidence="1">The sequence shown here is derived from an EMBL/GenBank/DDBJ whole genome shotgun (WGS) entry which is preliminary data.</text>
</comment>
<proteinExistence type="predicted"/>
<accession>A0ABW0IHU1</accession>
<sequence>MGNFPALIAKSPTGAGLSFPFNQIKIKTPEEEQTIDTFGADYQIVIMNNIYNVLFII</sequence>
<name>A0ABW0IHU1_9BACT</name>
<gene>
    <name evidence="1" type="ORF">ACFPMF_21730</name>
</gene>
<evidence type="ECO:0000313" key="1">
    <source>
        <dbReference type="EMBL" id="MFC5411960.1"/>
    </source>
</evidence>